<evidence type="ECO:0000256" key="2">
    <source>
        <dbReference type="ARBA" id="ARBA00022723"/>
    </source>
</evidence>
<keyword evidence="1" id="KW-0645">Protease</keyword>
<dbReference type="GO" id="GO:0046872">
    <property type="term" value="F:metal ion binding"/>
    <property type="evidence" value="ECO:0007669"/>
    <property type="project" value="UniProtKB-KW"/>
</dbReference>
<sequence>MIREIDQEALKLILHASKSSHPAEFAGILRSEGEKITEVLFLAGTTSSESSALMRLDMLPVSSEACGSVHSHPSGVISPSEQDLFFFDRIGEIHIITGHPYNEDSWKAFDSKGHEITLTVVKGEDAHDFHDFYEEF</sequence>
<evidence type="ECO:0000256" key="1">
    <source>
        <dbReference type="ARBA" id="ARBA00022670"/>
    </source>
</evidence>
<dbReference type="InterPro" id="IPR037518">
    <property type="entry name" value="MPN"/>
</dbReference>
<dbReference type="GO" id="GO:0008237">
    <property type="term" value="F:metallopeptidase activity"/>
    <property type="evidence" value="ECO:0007669"/>
    <property type="project" value="UniProtKB-KW"/>
</dbReference>
<reference evidence="7 8" key="1">
    <citation type="journal article" date="2016" name="Sci. Rep.">
        <title>Metabolic traits of an uncultured archaeal lineage -MSBL1- from brine pools of the Red Sea.</title>
        <authorList>
            <person name="Mwirichia R."/>
            <person name="Alam I."/>
            <person name="Rashid M."/>
            <person name="Vinu M."/>
            <person name="Ba-Alawi W."/>
            <person name="Anthony Kamau A."/>
            <person name="Kamanda Ngugi D."/>
            <person name="Goker M."/>
            <person name="Klenk H.P."/>
            <person name="Bajic V."/>
            <person name="Stingl U."/>
        </authorList>
    </citation>
    <scope>NUCLEOTIDE SEQUENCE [LARGE SCALE GENOMIC DNA]</scope>
    <source>
        <strain evidence="7">SCGC-AAA382C18</strain>
    </source>
</reference>
<name>A0A133VI64_9EURY</name>
<comment type="caution">
    <text evidence="7">The sequence shown here is derived from an EMBL/GenBank/DDBJ whole genome shotgun (WGS) entry which is preliminary data.</text>
</comment>
<evidence type="ECO:0000313" key="7">
    <source>
        <dbReference type="EMBL" id="KXB06110.1"/>
    </source>
</evidence>
<keyword evidence="4" id="KW-0862">Zinc</keyword>
<keyword evidence="2" id="KW-0479">Metal-binding</keyword>
<organism evidence="7 8">
    <name type="scientific">candidate division MSBL1 archaeon SCGC-AAA382C18</name>
    <dbReference type="NCBI Taxonomy" id="1698281"/>
    <lineage>
        <taxon>Archaea</taxon>
        <taxon>Methanobacteriati</taxon>
        <taxon>Methanobacteriota</taxon>
        <taxon>candidate division MSBL1</taxon>
    </lineage>
</organism>
<dbReference type="Gene3D" id="3.40.140.10">
    <property type="entry name" value="Cytidine Deaminase, domain 2"/>
    <property type="match status" value="1"/>
</dbReference>
<evidence type="ECO:0000256" key="4">
    <source>
        <dbReference type="ARBA" id="ARBA00022833"/>
    </source>
</evidence>
<dbReference type="SUPFAM" id="SSF102712">
    <property type="entry name" value="JAB1/MPN domain"/>
    <property type="match status" value="1"/>
</dbReference>
<dbReference type="EMBL" id="LHYF01000050">
    <property type="protein sequence ID" value="KXB06110.1"/>
    <property type="molecule type" value="Genomic_DNA"/>
</dbReference>
<keyword evidence="3" id="KW-0378">Hydrolase</keyword>
<dbReference type="Proteomes" id="UP000070404">
    <property type="component" value="Unassembled WGS sequence"/>
</dbReference>
<dbReference type="InterPro" id="IPR028090">
    <property type="entry name" value="JAB_dom_prok"/>
</dbReference>
<dbReference type="PROSITE" id="PS50249">
    <property type="entry name" value="MPN"/>
    <property type="match status" value="1"/>
</dbReference>
<evidence type="ECO:0000256" key="3">
    <source>
        <dbReference type="ARBA" id="ARBA00022801"/>
    </source>
</evidence>
<protein>
    <recommendedName>
        <fullName evidence="6">MPN domain-containing protein</fullName>
    </recommendedName>
</protein>
<proteinExistence type="predicted"/>
<evidence type="ECO:0000256" key="5">
    <source>
        <dbReference type="ARBA" id="ARBA00023049"/>
    </source>
</evidence>
<feature type="domain" description="MPN" evidence="6">
    <location>
        <begin position="2"/>
        <end position="125"/>
    </location>
</feature>
<dbReference type="Pfam" id="PF14464">
    <property type="entry name" value="Prok-JAB"/>
    <property type="match status" value="1"/>
</dbReference>
<gene>
    <name evidence="7" type="ORF">AKJ52_02550</name>
</gene>
<evidence type="ECO:0000313" key="8">
    <source>
        <dbReference type="Proteomes" id="UP000070404"/>
    </source>
</evidence>
<dbReference type="CDD" id="cd08072">
    <property type="entry name" value="MPN_archaeal"/>
    <property type="match status" value="1"/>
</dbReference>
<evidence type="ECO:0000259" key="6">
    <source>
        <dbReference type="PROSITE" id="PS50249"/>
    </source>
</evidence>
<dbReference type="GO" id="GO:0006508">
    <property type="term" value="P:proteolysis"/>
    <property type="evidence" value="ECO:0007669"/>
    <property type="project" value="UniProtKB-KW"/>
</dbReference>
<keyword evidence="8" id="KW-1185">Reference proteome</keyword>
<keyword evidence="5" id="KW-0482">Metalloprotease</keyword>
<accession>A0A133VI64</accession>
<dbReference type="AlphaFoldDB" id="A0A133VI64"/>